<feature type="transmembrane region" description="Helical" evidence="2">
    <location>
        <begin position="839"/>
        <end position="856"/>
    </location>
</feature>
<dbReference type="PIRSF" id="PIRSF035905">
    <property type="entry name" value="UCP035905_mp"/>
    <property type="match status" value="1"/>
</dbReference>
<protein>
    <submittedName>
        <fullName evidence="3">Membrane protein</fullName>
    </submittedName>
</protein>
<reference evidence="3" key="2">
    <citation type="submission" date="2023-01" db="EMBL/GenBank/DDBJ databases">
        <title>Draft genome sequence of Agaribacter marinus strain NBRC 110023.</title>
        <authorList>
            <person name="Sun Q."/>
            <person name="Mori K."/>
        </authorList>
    </citation>
    <scope>NUCLEOTIDE SEQUENCE</scope>
    <source>
        <strain evidence="3">NBRC 110023</strain>
    </source>
</reference>
<feature type="region of interest" description="Disordered" evidence="1">
    <location>
        <begin position="59"/>
        <end position="141"/>
    </location>
</feature>
<keyword evidence="4" id="KW-1185">Reference proteome</keyword>
<feature type="transmembrane region" description="Helical" evidence="2">
    <location>
        <begin position="868"/>
        <end position="888"/>
    </location>
</feature>
<feature type="transmembrane region" description="Helical" evidence="2">
    <location>
        <begin position="894"/>
        <end position="911"/>
    </location>
</feature>
<gene>
    <name evidence="3" type="ORF">GCM10007852_30850</name>
</gene>
<dbReference type="Proteomes" id="UP001156601">
    <property type="component" value="Unassembled WGS sequence"/>
</dbReference>
<feature type="transmembrane region" description="Helical" evidence="2">
    <location>
        <begin position="245"/>
        <end position="265"/>
    </location>
</feature>
<feature type="transmembrane region" description="Helical" evidence="2">
    <location>
        <begin position="390"/>
        <end position="409"/>
    </location>
</feature>
<accession>A0AA37SYA2</accession>
<name>A0AA37SYA2_9ALTE</name>
<keyword evidence="2" id="KW-0812">Transmembrane</keyword>
<feature type="transmembrane region" description="Helical" evidence="2">
    <location>
        <begin position="667"/>
        <end position="688"/>
    </location>
</feature>
<feature type="transmembrane region" description="Helical" evidence="2">
    <location>
        <begin position="415"/>
        <end position="433"/>
    </location>
</feature>
<feature type="transmembrane region" description="Helical" evidence="2">
    <location>
        <begin position="470"/>
        <end position="494"/>
    </location>
</feature>
<feature type="transmembrane region" description="Helical" evidence="2">
    <location>
        <begin position="560"/>
        <end position="578"/>
    </location>
</feature>
<feature type="transmembrane region" description="Helical" evidence="2">
    <location>
        <begin position="295"/>
        <end position="313"/>
    </location>
</feature>
<reference evidence="3" key="1">
    <citation type="journal article" date="2014" name="Int. J. Syst. Evol. Microbiol.">
        <title>Complete genome sequence of Corynebacterium casei LMG S-19264T (=DSM 44701T), isolated from a smear-ripened cheese.</title>
        <authorList>
            <consortium name="US DOE Joint Genome Institute (JGI-PGF)"/>
            <person name="Walter F."/>
            <person name="Albersmeier A."/>
            <person name="Kalinowski J."/>
            <person name="Ruckert C."/>
        </authorList>
    </citation>
    <scope>NUCLEOTIDE SEQUENCE</scope>
    <source>
        <strain evidence="3">NBRC 110023</strain>
    </source>
</reference>
<feature type="transmembrane region" description="Helical" evidence="2">
    <location>
        <begin position="186"/>
        <end position="207"/>
    </location>
</feature>
<feature type="compositionally biased region" description="Polar residues" evidence="1">
    <location>
        <begin position="91"/>
        <end position="104"/>
    </location>
</feature>
<keyword evidence="2" id="KW-0472">Membrane</keyword>
<evidence type="ECO:0000313" key="3">
    <source>
        <dbReference type="EMBL" id="GLR72177.1"/>
    </source>
</evidence>
<feature type="transmembrane region" description="Helical" evidence="2">
    <location>
        <begin position="608"/>
        <end position="626"/>
    </location>
</feature>
<feature type="transmembrane region" description="Helical" evidence="2">
    <location>
        <begin position="440"/>
        <end position="458"/>
    </location>
</feature>
<comment type="caution">
    <text evidence="3">The sequence shown here is derived from an EMBL/GenBank/DDBJ whole genome shotgun (WGS) entry which is preliminary data.</text>
</comment>
<feature type="transmembrane region" description="Helical" evidence="2">
    <location>
        <begin position="345"/>
        <end position="369"/>
    </location>
</feature>
<evidence type="ECO:0000256" key="2">
    <source>
        <dbReference type="SAM" id="Phobius"/>
    </source>
</evidence>
<feature type="transmembrane region" description="Helical" evidence="2">
    <location>
        <begin position="730"/>
        <end position="751"/>
    </location>
</feature>
<dbReference type="RefSeq" id="WP_284218555.1">
    <property type="nucleotide sequence ID" value="NZ_BSOT01000007.1"/>
</dbReference>
<dbReference type="PANTHER" id="PTHR38434">
    <property type="entry name" value="BLL2549 PROTEIN"/>
    <property type="match status" value="1"/>
</dbReference>
<sequence length="924" mass="102151">MDGSVLLIFLIAIGLFIFVVGGAAMGFRNGSRLKALQSEVTKLIAIVDNQKKQLAQLHKTLSDTSRSKNVEPYSNDQHGTQNDHTDAKPVDTSNTGTRLKSTDGQKVVPSTPDTIAASASVPTASLKNHRPATPKKTHDAHKTKTSFNLETFLMGNGLLWIGAIILSFGGVFLAKYSIEAGLFPPHIRIISGAIFGVLLIAVADYLYRHPARFNINTPFISAALASGGVITCFAMTYVAFDFYAFITPLVAFAILACIATAAAWLSLRFGPLLAVIGIIGAYLVPALVSTGSNNILALLIYVALVSLSSTLVVASVKKSWLWYLTAAGHFLWMFIAIVLGDASHAVVILCFALISIYLFVLVPILGWRLAQTVRVAFSLKALIIPRKEQLGIILPAIAIGLFFLIHMFWNSENVNTMLWILTIFSVVLCIAPIKHSAFDTWPFIALALVLFTYLNLPIEYDYSDNLFVFSGHYLVTQVAFFSFALYAFCVHIVLRKASVERPAFLLLLVLAPLLIMGISYTFSPAEAAQYLYPVYATELLITALTFTYLGVKEKSPMTAVTYWLLVNGAITLTCTMLLSANTLTLALATQILLMTYLGLKFNVALPAWLFKLASIAILIRLTASPWLEQYAEETLFTLHWSIVVYPLVLGILWLARRLQQSPSIKIWLGGAMLHVLALMVTTETSYLLMGQYPQFGDMSFKQSVLMAMNWLILSAVYLCRSQYSSMKRLYQVFAAILITGLATIHIDISFINNPFMTIQETGSNIVFNWLLPLWLVPAALLFSLTKSQVLKNLSRGAQLTKLFTIIAAVFTVFYVNGLIRTSFNPYLRIDFNAFDSAELYTYSIVWLFAAIGLIVWAKKFLNEKLNRIGFSILAIVVLKAFVVDMAHLEGILRAASFIGLGLSLVALGWLFQRFRQNSDKEAKC</sequence>
<feature type="transmembrane region" description="Helical" evidence="2">
    <location>
        <begin position="320"/>
        <end position="339"/>
    </location>
</feature>
<feature type="transmembrane region" description="Helical" evidence="2">
    <location>
        <begin position="219"/>
        <end position="239"/>
    </location>
</feature>
<keyword evidence="2" id="KW-1133">Transmembrane helix</keyword>
<proteinExistence type="predicted"/>
<feature type="transmembrane region" description="Helical" evidence="2">
    <location>
        <begin position="503"/>
        <end position="522"/>
    </location>
</feature>
<evidence type="ECO:0000256" key="1">
    <source>
        <dbReference type="SAM" id="MobiDB-lite"/>
    </source>
</evidence>
<dbReference type="PANTHER" id="PTHR38434:SF1">
    <property type="entry name" value="BLL2549 PROTEIN"/>
    <property type="match status" value="1"/>
</dbReference>
<feature type="transmembrane region" description="Helical" evidence="2">
    <location>
        <begin position="802"/>
        <end position="819"/>
    </location>
</feature>
<feature type="transmembrane region" description="Helical" evidence="2">
    <location>
        <begin position="272"/>
        <end position="289"/>
    </location>
</feature>
<feature type="transmembrane region" description="Helical" evidence="2">
    <location>
        <begin position="6"/>
        <end position="27"/>
    </location>
</feature>
<evidence type="ECO:0000313" key="4">
    <source>
        <dbReference type="Proteomes" id="UP001156601"/>
    </source>
</evidence>
<dbReference type="Pfam" id="PF10101">
    <property type="entry name" value="DUF2339"/>
    <property type="match status" value="1"/>
</dbReference>
<feature type="transmembrane region" description="Helical" evidence="2">
    <location>
        <begin position="152"/>
        <end position="174"/>
    </location>
</feature>
<organism evidence="3 4">
    <name type="scientific">Agaribacter marinus</name>
    <dbReference type="NCBI Taxonomy" id="1431249"/>
    <lineage>
        <taxon>Bacteria</taxon>
        <taxon>Pseudomonadati</taxon>
        <taxon>Pseudomonadota</taxon>
        <taxon>Gammaproteobacteria</taxon>
        <taxon>Alteromonadales</taxon>
        <taxon>Alteromonadaceae</taxon>
        <taxon>Agaribacter</taxon>
    </lineage>
</organism>
<dbReference type="InterPro" id="IPR019286">
    <property type="entry name" value="DUF2339_TM"/>
</dbReference>
<dbReference type="EMBL" id="BSOT01000007">
    <property type="protein sequence ID" value="GLR72177.1"/>
    <property type="molecule type" value="Genomic_DNA"/>
</dbReference>
<dbReference type="AlphaFoldDB" id="A0AA37SYA2"/>
<feature type="transmembrane region" description="Helical" evidence="2">
    <location>
        <begin position="763"/>
        <end position="782"/>
    </location>
</feature>
<dbReference type="InterPro" id="IPR014600">
    <property type="entry name" value="UCP035905_mem"/>
</dbReference>
<feature type="transmembrane region" description="Helical" evidence="2">
    <location>
        <begin position="638"/>
        <end position="655"/>
    </location>
</feature>
<feature type="transmembrane region" description="Helical" evidence="2">
    <location>
        <begin position="700"/>
        <end position="718"/>
    </location>
</feature>